<keyword evidence="1" id="KW-1133">Transmembrane helix</keyword>
<keyword evidence="1" id="KW-0812">Transmembrane</keyword>
<keyword evidence="3" id="KW-1185">Reference proteome</keyword>
<dbReference type="RefSeq" id="WP_231418109.1">
    <property type="nucleotide sequence ID" value="NZ_CP126446.1"/>
</dbReference>
<gene>
    <name evidence="2" type="ORF">QNI29_06340</name>
</gene>
<accession>A0ABY8V0X4</accession>
<evidence type="ECO:0000256" key="1">
    <source>
        <dbReference type="SAM" id="Phobius"/>
    </source>
</evidence>
<organism evidence="2 3">
    <name type="scientific">Pontibacillus chungwhensis</name>
    <dbReference type="NCBI Taxonomy" id="265426"/>
    <lineage>
        <taxon>Bacteria</taxon>
        <taxon>Bacillati</taxon>
        <taxon>Bacillota</taxon>
        <taxon>Bacilli</taxon>
        <taxon>Bacillales</taxon>
        <taxon>Bacillaceae</taxon>
        <taxon>Pontibacillus</taxon>
    </lineage>
</organism>
<feature type="transmembrane region" description="Helical" evidence="1">
    <location>
        <begin position="70"/>
        <end position="87"/>
    </location>
</feature>
<feature type="transmembrane region" description="Helical" evidence="1">
    <location>
        <begin position="44"/>
        <end position="64"/>
    </location>
</feature>
<dbReference type="Proteomes" id="UP001236652">
    <property type="component" value="Chromosome"/>
</dbReference>
<evidence type="ECO:0000313" key="2">
    <source>
        <dbReference type="EMBL" id="WIF99275.1"/>
    </source>
</evidence>
<reference evidence="2 3" key="1">
    <citation type="submission" date="2023-05" db="EMBL/GenBank/DDBJ databases">
        <title>Comparative genomics reveals the evidence of polycyclic aromatic hydrocarbons degradation in moderately halophilic genus Pontibacillus.</title>
        <authorList>
            <person name="Yang H."/>
            <person name="Qian Z."/>
        </authorList>
    </citation>
    <scope>NUCLEOTIDE SEQUENCE [LARGE SCALE GENOMIC DNA]</scope>
    <source>
        <strain evidence="3">HN14</strain>
    </source>
</reference>
<proteinExistence type="predicted"/>
<protein>
    <recommendedName>
        <fullName evidence="4">YesK-like protein</fullName>
    </recommendedName>
</protein>
<sequence>MYRGGLEFEGGALLYIALAFVILLMASLFLVLFKTFAPRSQGNFAVMVGIFLYFSISSIIASFFLSVMMGIISVVIYGVTAVVMFRLKKRHPDFELT</sequence>
<evidence type="ECO:0008006" key="4">
    <source>
        <dbReference type="Google" id="ProtNLM"/>
    </source>
</evidence>
<feature type="transmembrane region" description="Helical" evidence="1">
    <location>
        <begin position="12"/>
        <end position="32"/>
    </location>
</feature>
<keyword evidence="1" id="KW-0472">Membrane</keyword>
<name>A0ABY8V0X4_9BACI</name>
<dbReference type="EMBL" id="CP126446">
    <property type="protein sequence ID" value="WIF99275.1"/>
    <property type="molecule type" value="Genomic_DNA"/>
</dbReference>
<evidence type="ECO:0000313" key="3">
    <source>
        <dbReference type="Proteomes" id="UP001236652"/>
    </source>
</evidence>